<dbReference type="InterPro" id="IPR052035">
    <property type="entry name" value="ZnF_BED_domain_contain"/>
</dbReference>
<name>A0A811PHS6_9POAL</name>
<dbReference type="Pfam" id="PF05699">
    <property type="entry name" value="Dimer_Tnp_hAT"/>
    <property type="match status" value="1"/>
</dbReference>
<proteinExistence type="predicted"/>
<evidence type="ECO:0000256" key="5">
    <source>
        <dbReference type="ARBA" id="ARBA00023242"/>
    </source>
</evidence>
<feature type="region of interest" description="Disordered" evidence="6">
    <location>
        <begin position="1"/>
        <end position="74"/>
    </location>
</feature>
<organism evidence="8 9">
    <name type="scientific">Miscanthus lutarioriparius</name>
    <dbReference type="NCBI Taxonomy" id="422564"/>
    <lineage>
        <taxon>Eukaryota</taxon>
        <taxon>Viridiplantae</taxon>
        <taxon>Streptophyta</taxon>
        <taxon>Embryophyta</taxon>
        <taxon>Tracheophyta</taxon>
        <taxon>Spermatophyta</taxon>
        <taxon>Magnoliopsida</taxon>
        <taxon>Liliopsida</taxon>
        <taxon>Poales</taxon>
        <taxon>Poaceae</taxon>
        <taxon>PACMAD clade</taxon>
        <taxon>Panicoideae</taxon>
        <taxon>Andropogonodae</taxon>
        <taxon>Andropogoneae</taxon>
        <taxon>Saccharinae</taxon>
        <taxon>Miscanthus</taxon>
    </lineage>
</organism>
<dbReference type="GO" id="GO:0008270">
    <property type="term" value="F:zinc ion binding"/>
    <property type="evidence" value="ECO:0007669"/>
    <property type="project" value="UniProtKB-KW"/>
</dbReference>
<dbReference type="InterPro" id="IPR012337">
    <property type="entry name" value="RNaseH-like_sf"/>
</dbReference>
<feature type="domain" description="HAT C-terminal dimerisation" evidence="7">
    <location>
        <begin position="566"/>
        <end position="648"/>
    </location>
</feature>
<evidence type="ECO:0000256" key="1">
    <source>
        <dbReference type="ARBA" id="ARBA00004123"/>
    </source>
</evidence>
<dbReference type="Proteomes" id="UP000604825">
    <property type="component" value="Unassembled WGS sequence"/>
</dbReference>
<keyword evidence="9" id="KW-1185">Reference proteome</keyword>
<protein>
    <recommendedName>
        <fullName evidence="7">HAT C-terminal dimerisation domain-containing protein</fullName>
    </recommendedName>
</protein>
<comment type="caution">
    <text evidence="8">The sequence shown here is derived from an EMBL/GenBank/DDBJ whole genome shotgun (WGS) entry which is preliminary data.</text>
</comment>
<dbReference type="EMBL" id="CAJGYO010000007">
    <property type="protein sequence ID" value="CAD6241580.1"/>
    <property type="molecule type" value="Genomic_DNA"/>
</dbReference>
<evidence type="ECO:0000256" key="4">
    <source>
        <dbReference type="ARBA" id="ARBA00022833"/>
    </source>
</evidence>
<dbReference type="InterPro" id="IPR008906">
    <property type="entry name" value="HATC_C_dom"/>
</dbReference>
<evidence type="ECO:0000313" key="8">
    <source>
        <dbReference type="EMBL" id="CAD6241580.1"/>
    </source>
</evidence>
<keyword evidence="4" id="KW-0862">Zinc</keyword>
<keyword evidence="3" id="KW-0863">Zinc-finger</keyword>
<feature type="compositionally biased region" description="Acidic residues" evidence="6">
    <location>
        <begin position="686"/>
        <end position="715"/>
    </location>
</feature>
<feature type="compositionally biased region" description="Basic residues" evidence="6">
    <location>
        <begin position="30"/>
        <end position="42"/>
    </location>
</feature>
<gene>
    <name evidence="8" type="ORF">NCGR_LOCUS27318</name>
</gene>
<accession>A0A811PHS6</accession>
<comment type="subcellular location">
    <subcellularLocation>
        <location evidence="1">Nucleus</location>
    </subcellularLocation>
</comment>
<keyword evidence="2" id="KW-0479">Metal-binding</keyword>
<feature type="compositionally biased region" description="Polar residues" evidence="6">
    <location>
        <begin position="48"/>
        <end position="71"/>
    </location>
</feature>
<reference evidence="8" key="1">
    <citation type="submission" date="2020-10" db="EMBL/GenBank/DDBJ databases">
        <authorList>
            <person name="Han B."/>
            <person name="Lu T."/>
            <person name="Zhao Q."/>
            <person name="Huang X."/>
            <person name="Zhao Y."/>
        </authorList>
    </citation>
    <scope>NUCLEOTIDE SEQUENCE</scope>
</reference>
<evidence type="ECO:0000256" key="3">
    <source>
        <dbReference type="ARBA" id="ARBA00022771"/>
    </source>
</evidence>
<dbReference type="GO" id="GO:0005634">
    <property type="term" value="C:nucleus"/>
    <property type="evidence" value="ECO:0007669"/>
    <property type="project" value="UniProtKB-SubCell"/>
</dbReference>
<dbReference type="GO" id="GO:0046983">
    <property type="term" value="F:protein dimerization activity"/>
    <property type="evidence" value="ECO:0007669"/>
    <property type="project" value="InterPro"/>
</dbReference>
<feature type="region of interest" description="Disordered" evidence="6">
    <location>
        <begin position="100"/>
        <end position="142"/>
    </location>
</feature>
<sequence length="715" mass="80311">MAPTKMAFTHPTKGKAKAKTKTVAPTSCARQRRATRTCKHRDSRLLQIPTSGSLGSRNKRSASQSISSRTCDSPATQASVAASVSVIGSSAPIVDIDTSCTGAGTGTGPAQPGGAPATDTPAAPVNIGEDDQDDEEQAHLSGKRYKKCTSHVWKYFTKKKEVIEVDGKQYEQLWGYCNFTRCNKRYRAEGPCGTTAFKSHLRSKHSIVEGQQQLNVGKSTGSEIAHIVPFKYDQEVSLRKLNLAITMHEYPFNIVEHEYLVDFIKSLRPSFLIKSHVTVRKEIMDIYLEEKETLYAHLKTIKCRFSATMDMWTSCQNKGYMCVTIHWIDDNWRIQKRIIGFFNVKGRHTGAKLSETFSEVMVKWYIEKRLFALTLDNASSNEVAVNDIISDLKENGNGSLVCDGLFFHVRCACHILNLVARDGLKVILETISKVKSLVLAVKRSPLQWEELMKCATEAGLDTKRGIQIDVSTRWNSTYLMLRDALYYKDAFIRLKSSNRRRYAKISPSSVEWEKALTIYGCLKKFYDLTEILSGTSYPTANLFYRDHDLEEFLYDESEHAMVETNELERYMGEPLLKIVGEFDILAWWKNKREEYPILSQIVRDVIAVQVSTVASESAFSAAGRVVDPYRSRLDPEMVQALICTKDWVAAANAKVVGSIVSDLEVDALTNVVAKLKIEDKDKEGDGDSEEDNEDAKDMESDGNSDPDIMDDADEL</sequence>
<evidence type="ECO:0000256" key="2">
    <source>
        <dbReference type="ARBA" id="ARBA00022723"/>
    </source>
</evidence>
<dbReference type="AlphaFoldDB" id="A0A811PHS6"/>
<dbReference type="OrthoDB" id="1873329at2759"/>
<dbReference type="SUPFAM" id="SSF53098">
    <property type="entry name" value="Ribonuclease H-like"/>
    <property type="match status" value="1"/>
</dbReference>
<dbReference type="PANTHER" id="PTHR46481:SF10">
    <property type="entry name" value="ZINC FINGER BED DOMAIN-CONTAINING PROTEIN 39"/>
    <property type="match status" value="1"/>
</dbReference>
<evidence type="ECO:0000259" key="7">
    <source>
        <dbReference type="Pfam" id="PF05699"/>
    </source>
</evidence>
<feature type="region of interest" description="Disordered" evidence="6">
    <location>
        <begin position="679"/>
        <end position="715"/>
    </location>
</feature>
<dbReference type="PANTHER" id="PTHR46481">
    <property type="entry name" value="ZINC FINGER BED DOMAIN-CONTAINING PROTEIN 4"/>
    <property type="match status" value="1"/>
</dbReference>
<keyword evidence="5" id="KW-0539">Nucleus</keyword>
<dbReference type="SMART" id="SM00614">
    <property type="entry name" value="ZnF_BED"/>
    <property type="match status" value="1"/>
</dbReference>
<feature type="compositionally biased region" description="Low complexity" evidence="6">
    <location>
        <begin position="108"/>
        <end position="124"/>
    </location>
</feature>
<evidence type="ECO:0000313" key="9">
    <source>
        <dbReference type="Proteomes" id="UP000604825"/>
    </source>
</evidence>
<evidence type="ECO:0000256" key="6">
    <source>
        <dbReference type="SAM" id="MobiDB-lite"/>
    </source>
</evidence>